<dbReference type="Pfam" id="PF00856">
    <property type="entry name" value="SET"/>
    <property type="match status" value="1"/>
</dbReference>
<proteinExistence type="predicted"/>
<dbReference type="AlphaFoldDB" id="A0A8J3PR19"/>
<dbReference type="EMBL" id="BONU01000070">
    <property type="protein sequence ID" value="GIG76676.1"/>
    <property type="molecule type" value="Genomic_DNA"/>
</dbReference>
<comment type="caution">
    <text evidence="4">The sequence shown here is derived from an EMBL/GenBank/DDBJ whole genome shotgun (WGS) entry which is preliminary data.</text>
</comment>
<keyword evidence="1" id="KW-0808">Transferase</keyword>
<evidence type="ECO:0000313" key="4">
    <source>
        <dbReference type="EMBL" id="GIG76676.1"/>
    </source>
</evidence>
<dbReference type="RefSeq" id="WP_203981644.1">
    <property type="nucleotide sequence ID" value="NZ_BONU01000070.1"/>
</dbReference>
<evidence type="ECO:0000256" key="1">
    <source>
        <dbReference type="ARBA" id="ARBA00022679"/>
    </source>
</evidence>
<dbReference type="InterPro" id="IPR003616">
    <property type="entry name" value="Post-SET_dom"/>
</dbReference>
<gene>
    <name evidence="4" type="ORF">Pfl04_50800</name>
</gene>
<evidence type="ECO:0000259" key="3">
    <source>
        <dbReference type="PROSITE" id="PS50868"/>
    </source>
</evidence>
<dbReference type="InterPro" id="IPR053201">
    <property type="entry name" value="Flavunoidine_N-MTase"/>
</dbReference>
<dbReference type="PANTHER" id="PTHR12350:SF19">
    <property type="entry name" value="SET DOMAIN-CONTAINING PROTEIN"/>
    <property type="match status" value="1"/>
</dbReference>
<dbReference type="Gene3D" id="2.170.270.10">
    <property type="entry name" value="SET domain"/>
    <property type="match status" value="1"/>
</dbReference>
<dbReference type="SUPFAM" id="SSF82199">
    <property type="entry name" value="SET domain"/>
    <property type="match status" value="1"/>
</dbReference>
<reference evidence="4" key="1">
    <citation type="submission" date="2021-01" db="EMBL/GenBank/DDBJ databases">
        <title>Whole genome shotgun sequence of Planosporangium flavigriseum NBRC 105377.</title>
        <authorList>
            <person name="Komaki H."/>
            <person name="Tamura T."/>
        </authorList>
    </citation>
    <scope>NUCLEOTIDE SEQUENCE</scope>
    <source>
        <strain evidence="4">NBRC 105377</strain>
    </source>
</reference>
<dbReference type="InterPro" id="IPR001214">
    <property type="entry name" value="SET_dom"/>
</dbReference>
<organism evidence="4 5">
    <name type="scientific">Planosporangium flavigriseum</name>
    <dbReference type="NCBI Taxonomy" id="373681"/>
    <lineage>
        <taxon>Bacteria</taxon>
        <taxon>Bacillati</taxon>
        <taxon>Actinomycetota</taxon>
        <taxon>Actinomycetes</taxon>
        <taxon>Micromonosporales</taxon>
        <taxon>Micromonosporaceae</taxon>
        <taxon>Planosporangium</taxon>
    </lineage>
</organism>
<dbReference type="Proteomes" id="UP000653674">
    <property type="component" value="Unassembled WGS sequence"/>
</dbReference>
<evidence type="ECO:0000256" key="2">
    <source>
        <dbReference type="ARBA" id="ARBA00022691"/>
    </source>
</evidence>
<accession>A0A8J3PR19</accession>
<dbReference type="PANTHER" id="PTHR12350">
    <property type="entry name" value="HISTONE-LYSINE N-METHYLTRANSFERASE-RELATED"/>
    <property type="match status" value="1"/>
</dbReference>
<dbReference type="GO" id="GO:0016740">
    <property type="term" value="F:transferase activity"/>
    <property type="evidence" value="ECO:0007669"/>
    <property type="project" value="UniProtKB-KW"/>
</dbReference>
<protein>
    <recommendedName>
        <fullName evidence="3">Post-SET domain-containing protein</fullName>
    </recommendedName>
</protein>
<evidence type="ECO:0000313" key="5">
    <source>
        <dbReference type="Proteomes" id="UP000653674"/>
    </source>
</evidence>
<keyword evidence="5" id="KW-1185">Reference proteome</keyword>
<dbReference type="PROSITE" id="PS50868">
    <property type="entry name" value="POST_SET"/>
    <property type="match status" value="1"/>
</dbReference>
<name>A0A8J3PR19_9ACTN</name>
<keyword evidence="2" id="KW-0949">S-adenosyl-L-methionine</keyword>
<dbReference type="InterPro" id="IPR046341">
    <property type="entry name" value="SET_dom_sf"/>
</dbReference>
<feature type="domain" description="Post-SET" evidence="3">
    <location>
        <begin position="121"/>
        <end position="137"/>
    </location>
</feature>
<sequence length="179" mass="20195">MIEVSRLAVESTGVGVVRSAGEYRLIATRGVDKGTHLFDIEGELADAPSRYTVQVGLGLHVDLPHRFGVEDVLDRFFWRFMNHSCEPSAVIRGRQVFALGPISPWQEITFHYNSTEYEMAEPFDCRCGSSRCAGQIRGFRFLDRSARERLRPWLADHLLSILDGKVSEPSARAVEPLCR</sequence>